<accession>A0A5M3XI15</accession>
<feature type="transmembrane region" description="Helical" evidence="2">
    <location>
        <begin position="37"/>
        <end position="57"/>
    </location>
</feature>
<dbReference type="Pfam" id="PF03816">
    <property type="entry name" value="LytR_cpsA_psr"/>
    <property type="match status" value="1"/>
</dbReference>
<proteinExistence type="inferred from homology"/>
<sequence>MWMGGNRSLWRALGLTLGSAVLWGIAHLWVGRTRTGLALAAIYTLLLATAIAVATSFRSTVLALLVRPGWLTATVVATLVTALVWALVIVSSYRLVRPQPLHGTRRLFAGGLVGGLCLVVMAPLAYASRVAYVSHDLMTTVFSDKSVFPPDRGDHFDYLGSKQWLNILLAGVDAAKNRPGARTDSMTVASVNTRTGQTVLFSLPRNLQQVPMPAGPARTAFPNGFTGGGASPGLLNEVYQWAEDNPSLVPGVPDRQRGITLLKATVGGILGLPIDYYAMVDMKGFAQIIDAMGGVTVTVKQDIVYGAYREGLVKAGTRRLNGDEALWFGRSRTDSDDYVRMGRQKCLLHAVAKQADPLTVLRGFERIATVTKRYVSTDIPQSLLPSLVTLSTKLKLTEIRSLQFVPPLISTANPDWTFIRQKVEDTLNTPAHPEMPSKRTLTLAPAPDTVSLDATCG</sequence>
<keyword evidence="5" id="KW-1185">Reference proteome</keyword>
<evidence type="ECO:0000256" key="2">
    <source>
        <dbReference type="SAM" id="Phobius"/>
    </source>
</evidence>
<dbReference type="PANTHER" id="PTHR33392:SF6">
    <property type="entry name" value="POLYISOPRENYL-TEICHOIC ACID--PEPTIDOGLYCAN TEICHOIC ACID TRANSFERASE TAGU"/>
    <property type="match status" value="1"/>
</dbReference>
<keyword evidence="2" id="KW-0812">Transmembrane</keyword>
<keyword evidence="2" id="KW-0472">Membrane</keyword>
<comment type="similarity">
    <text evidence="1">Belongs to the LytR/CpsA/Psr (LCP) family.</text>
</comment>
<dbReference type="InterPro" id="IPR004474">
    <property type="entry name" value="LytR_CpsA_psr"/>
</dbReference>
<dbReference type="InterPro" id="IPR050922">
    <property type="entry name" value="LytR/CpsA/Psr_CW_biosynth"/>
</dbReference>
<dbReference type="Gene3D" id="3.40.630.190">
    <property type="entry name" value="LCP protein"/>
    <property type="match status" value="1"/>
</dbReference>
<dbReference type="Proteomes" id="UP000377595">
    <property type="component" value="Unassembled WGS sequence"/>
</dbReference>
<feature type="transmembrane region" description="Helical" evidence="2">
    <location>
        <begin position="107"/>
        <end position="126"/>
    </location>
</feature>
<dbReference type="EMBL" id="BLAF01000013">
    <property type="protein sequence ID" value="GES19859.1"/>
    <property type="molecule type" value="Genomic_DNA"/>
</dbReference>
<feature type="domain" description="Cell envelope-related transcriptional attenuator" evidence="3">
    <location>
        <begin position="182"/>
        <end position="355"/>
    </location>
</feature>
<dbReference type="PANTHER" id="PTHR33392">
    <property type="entry name" value="POLYISOPRENYL-TEICHOIC ACID--PEPTIDOGLYCAN TEICHOIC ACID TRANSFERASE TAGU"/>
    <property type="match status" value="1"/>
</dbReference>
<reference evidence="4 5" key="1">
    <citation type="submission" date="2019-10" db="EMBL/GenBank/DDBJ databases">
        <title>Whole genome shotgun sequence of Acrocarpospora pleiomorpha NBRC 16267.</title>
        <authorList>
            <person name="Ichikawa N."/>
            <person name="Kimura A."/>
            <person name="Kitahashi Y."/>
            <person name="Komaki H."/>
            <person name="Oguchi A."/>
        </authorList>
    </citation>
    <scope>NUCLEOTIDE SEQUENCE [LARGE SCALE GENOMIC DNA]</scope>
    <source>
        <strain evidence="4 5">NBRC 16267</strain>
    </source>
</reference>
<dbReference type="NCBIfam" id="TIGR00350">
    <property type="entry name" value="lytR_cpsA_psr"/>
    <property type="match status" value="1"/>
</dbReference>
<name>A0A5M3XI15_9ACTN</name>
<evidence type="ECO:0000256" key="1">
    <source>
        <dbReference type="ARBA" id="ARBA00006068"/>
    </source>
</evidence>
<evidence type="ECO:0000259" key="3">
    <source>
        <dbReference type="Pfam" id="PF03816"/>
    </source>
</evidence>
<evidence type="ECO:0000313" key="5">
    <source>
        <dbReference type="Proteomes" id="UP000377595"/>
    </source>
</evidence>
<gene>
    <name evidence="4" type="ORF">Aple_027550</name>
</gene>
<feature type="transmembrane region" description="Helical" evidence="2">
    <location>
        <begin position="69"/>
        <end position="95"/>
    </location>
</feature>
<protein>
    <recommendedName>
        <fullName evidence="3">Cell envelope-related transcriptional attenuator domain-containing protein</fullName>
    </recommendedName>
</protein>
<dbReference type="AlphaFoldDB" id="A0A5M3XI15"/>
<keyword evidence="2" id="KW-1133">Transmembrane helix</keyword>
<comment type="caution">
    <text evidence="4">The sequence shown here is derived from an EMBL/GenBank/DDBJ whole genome shotgun (WGS) entry which is preliminary data.</text>
</comment>
<evidence type="ECO:0000313" key="4">
    <source>
        <dbReference type="EMBL" id="GES19859.1"/>
    </source>
</evidence>
<organism evidence="4 5">
    <name type="scientific">Acrocarpospora pleiomorpha</name>
    <dbReference type="NCBI Taxonomy" id="90975"/>
    <lineage>
        <taxon>Bacteria</taxon>
        <taxon>Bacillati</taxon>
        <taxon>Actinomycetota</taxon>
        <taxon>Actinomycetes</taxon>
        <taxon>Streptosporangiales</taxon>
        <taxon>Streptosporangiaceae</taxon>
        <taxon>Acrocarpospora</taxon>
    </lineage>
</organism>
<feature type="transmembrane region" description="Helical" evidence="2">
    <location>
        <begin position="12"/>
        <end position="30"/>
    </location>
</feature>